<keyword evidence="1" id="KW-1133">Transmembrane helix</keyword>
<accession>X1AML6</accession>
<feature type="transmembrane region" description="Helical" evidence="1">
    <location>
        <begin position="58"/>
        <end position="77"/>
    </location>
</feature>
<reference evidence="2" key="1">
    <citation type="journal article" date="2014" name="Front. Microbiol.">
        <title>High frequency of phylogenetically diverse reductive dehalogenase-homologous genes in deep subseafloor sedimentary metagenomes.</title>
        <authorList>
            <person name="Kawai M."/>
            <person name="Futagami T."/>
            <person name="Toyoda A."/>
            <person name="Takaki Y."/>
            <person name="Nishi S."/>
            <person name="Hori S."/>
            <person name="Arai W."/>
            <person name="Tsubouchi T."/>
            <person name="Morono Y."/>
            <person name="Uchiyama I."/>
            <person name="Ito T."/>
            <person name="Fujiyama A."/>
            <person name="Inagaki F."/>
            <person name="Takami H."/>
        </authorList>
    </citation>
    <scope>NUCLEOTIDE SEQUENCE</scope>
    <source>
        <strain evidence="2">Expedition CK06-06</strain>
    </source>
</reference>
<protein>
    <submittedName>
        <fullName evidence="2">Uncharacterized protein</fullName>
    </submittedName>
</protein>
<keyword evidence="1" id="KW-0472">Membrane</keyword>
<name>X1AML6_9ZZZZ</name>
<feature type="non-terminal residue" evidence="2">
    <location>
        <position position="79"/>
    </location>
</feature>
<dbReference type="EMBL" id="BART01019261">
    <property type="protein sequence ID" value="GAG83930.1"/>
    <property type="molecule type" value="Genomic_DNA"/>
</dbReference>
<organism evidence="2">
    <name type="scientific">marine sediment metagenome</name>
    <dbReference type="NCBI Taxonomy" id="412755"/>
    <lineage>
        <taxon>unclassified sequences</taxon>
        <taxon>metagenomes</taxon>
        <taxon>ecological metagenomes</taxon>
    </lineage>
</organism>
<evidence type="ECO:0000256" key="1">
    <source>
        <dbReference type="SAM" id="Phobius"/>
    </source>
</evidence>
<dbReference type="AlphaFoldDB" id="X1AML6"/>
<proteinExistence type="predicted"/>
<gene>
    <name evidence="2" type="ORF">S01H4_36099</name>
</gene>
<keyword evidence="1" id="KW-0812">Transmembrane</keyword>
<comment type="caution">
    <text evidence="2">The sequence shown here is derived from an EMBL/GenBank/DDBJ whole genome shotgun (WGS) entry which is preliminary data.</text>
</comment>
<evidence type="ECO:0000313" key="2">
    <source>
        <dbReference type="EMBL" id="GAG83930.1"/>
    </source>
</evidence>
<sequence length="79" mass="8819">MKYQKHILKTKKFFKKFILLLTTYYLLLTTPVYAVTTDIRTGAEAEFAIKDVGVLLKNVLGVAVIAAVILALAYLIWGA</sequence>